<reference evidence="2" key="2">
    <citation type="submission" date="2023-06" db="EMBL/GenBank/DDBJ databases">
        <authorList>
            <person name="Swenson N.G."/>
            <person name="Wegrzyn J.L."/>
            <person name="Mcevoy S.L."/>
        </authorList>
    </citation>
    <scope>NUCLEOTIDE SEQUENCE</scope>
    <source>
        <strain evidence="2">NS2018</strain>
        <tissue evidence="2">Leaf</tissue>
    </source>
</reference>
<accession>A0AA39SEH3</accession>
<evidence type="ECO:0000313" key="2">
    <source>
        <dbReference type="EMBL" id="KAK0588635.1"/>
    </source>
</evidence>
<gene>
    <name evidence="2" type="ORF">LWI29_003468</name>
</gene>
<feature type="coiled-coil region" evidence="1">
    <location>
        <begin position="1"/>
        <end position="38"/>
    </location>
</feature>
<feature type="coiled-coil region" evidence="1">
    <location>
        <begin position="103"/>
        <end position="157"/>
    </location>
</feature>
<comment type="caution">
    <text evidence="2">The sequence shown here is derived from an EMBL/GenBank/DDBJ whole genome shotgun (WGS) entry which is preliminary data.</text>
</comment>
<dbReference type="PANTHER" id="PTHR45287:SF3">
    <property type="entry name" value="PROTEIN, PUTATIVE-RELATED"/>
    <property type="match status" value="1"/>
</dbReference>
<organism evidence="2 3">
    <name type="scientific">Acer saccharum</name>
    <name type="common">Sugar maple</name>
    <dbReference type="NCBI Taxonomy" id="4024"/>
    <lineage>
        <taxon>Eukaryota</taxon>
        <taxon>Viridiplantae</taxon>
        <taxon>Streptophyta</taxon>
        <taxon>Embryophyta</taxon>
        <taxon>Tracheophyta</taxon>
        <taxon>Spermatophyta</taxon>
        <taxon>Magnoliopsida</taxon>
        <taxon>eudicotyledons</taxon>
        <taxon>Gunneridae</taxon>
        <taxon>Pentapetalae</taxon>
        <taxon>rosids</taxon>
        <taxon>malvids</taxon>
        <taxon>Sapindales</taxon>
        <taxon>Sapindaceae</taxon>
        <taxon>Hippocastanoideae</taxon>
        <taxon>Acereae</taxon>
        <taxon>Acer</taxon>
    </lineage>
</organism>
<dbReference type="PANTHER" id="PTHR45287">
    <property type="entry name" value="OS03G0691500 PROTEIN"/>
    <property type="match status" value="1"/>
</dbReference>
<reference evidence="2" key="1">
    <citation type="journal article" date="2022" name="Plant J.">
        <title>Strategies of tolerance reflected in two North American maple genomes.</title>
        <authorList>
            <person name="McEvoy S.L."/>
            <person name="Sezen U.U."/>
            <person name="Trouern-Trend A."/>
            <person name="McMahon S.M."/>
            <person name="Schaberg P.G."/>
            <person name="Yang J."/>
            <person name="Wegrzyn J.L."/>
            <person name="Swenson N.G."/>
        </authorList>
    </citation>
    <scope>NUCLEOTIDE SEQUENCE</scope>
    <source>
        <strain evidence="2">NS2018</strain>
    </source>
</reference>
<dbReference type="AlphaFoldDB" id="A0AA39SEH3"/>
<name>A0AA39SEH3_ACESA</name>
<evidence type="ECO:0000256" key="1">
    <source>
        <dbReference type="SAM" id="Coils"/>
    </source>
</evidence>
<dbReference type="EMBL" id="JAUESC010000381">
    <property type="protein sequence ID" value="KAK0588635.1"/>
    <property type="molecule type" value="Genomic_DNA"/>
</dbReference>
<dbReference type="Proteomes" id="UP001168877">
    <property type="component" value="Unassembled WGS sequence"/>
</dbReference>
<sequence length="170" mass="20124">MDELFKELDEAKTVIKKLRAEYQTKEELSNSLKKYHNEQLLKFQEAKQLIAEQVQELNGKSDELSEARDMLEGLKSSLHKKELPIRQLNSAKEKLSAIRREKLHKLEGGKQEIKKKCVEAEQKAQAPKELRIRDDVILKLEEDNKSIQDQLKWKTEQFKYLEEAHKRLRE</sequence>
<evidence type="ECO:0000313" key="3">
    <source>
        <dbReference type="Proteomes" id="UP001168877"/>
    </source>
</evidence>
<protein>
    <submittedName>
        <fullName evidence="2">Uncharacterized protein</fullName>
    </submittedName>
</protein>
<keyword evidence="3" id="KW-1185">Reference proteome</keyword>
<dbReference type="InterPro" id="IPR040262">
    <property type="entry name" value="At4g38062-like"/>
</dbReference>
<keyword evidence="1" id="KW-0175">Coiled coil</keyword>
<proteinExistence type="predicted"/>